<accession>A1Y004</accession>
<reference evidence="2" key="1">
    <citation type="journal article" date="2007" name="BMC Genomics">
        <title>A genomic survey of the fish parasite Spironucleus salmonicida indicates genomic plasticity among diplomonads and significant lateral gene transfer in eukaryote genome evolution.</title>
        <authorList>
            <person name="Andersson J.O."/>
            <person name="Sjogren A.M."/>
            <person name="Horner D.S."/>
            <person name="Murphy C.A."/>
            <person name="Dyal P.L."/>
            <person name="Svard S.G."/>
            <person name="Logsdon J.M.Jr."/>
            <person name="Ragan M.A."/>
            <person name="Hirt R.P."/>
            <person name="Roger A.J."/>
        </authorList>
    </citation>
    <scope>NUCLEOTIDE SEQUENCE</scope>
    <source>
        <strain evidence="2">ATCC 50380</strain>
    </source>
</reference>
<organism evidence="2">
    <name type="scientific">Spironucleus barkhanus</name>
    <dbReference type="NCBI Taxonomy" id="103874"/>
    <lineage>
        <taxon>Eukaryota</taxon>
        <taxon>Metamonada</taxon>
        <taxon>Diplomonadida</taxon>
        <taxon>Hexamitidae</taxon>
        <taxon>Hexamitinae</taxon>
        <taxon>Spironucleus</taxon>
    </lineage>
</organism>
<dbReference type="EMBL" id="DQ812519">
    <property type="protein sequence ID" value="ABI15589.1"/>
    <property type="molecule type" value="Genomic_DNA"/>
</dbReference>
<evidence type="ECO:0000313" key="2">
    <source>
        <dbReference type="EMBL" id="ABI15589.1"/>
    </source>
</evidence>
<protein>
    <submittedName>
        <fullName evidence="2">Uncharacterized protein</fullName>
    </submittedName>
</protein>
<proteinExistence type="predicted"/>
<dbReference type="AlphaFoldDB" id="A1Y004"/>
<feature type="region of interest" description="Disordered" evidence="1">
    <location>
        <begin position="259"/>
        <end position="279"/>
    </location>
</feature>
<name>A1Y004_SPIBA</name>
<sequence length="279" mass="33598">MVRQVKNIQYYITHILQHFQEKAFLWQNQYHSYFLYNSLIPMRNLTISQIIIQQQQKQVIRNVLKFQKLYYFAFNHQHCQIIDFQFRKMEKISYVPTPREKLPAGPRHVHSLKQLYQAPEQVFYRNPELKVKDDISFTAIIPQNRDVFTPKCAQQQFSFAPLQQKSNDVLRQPSLFNKDEIKPHQRKNLQNLYIHNELNLPKADFLTPIQRENQHSNMYRKSLDENRQEVLVTPQLRQHNSNWSHKDALQPFDRVFGHQGHQHFDHTSQNLDKSGGKFY</sequence>
<evidence type="ECO:0000256" key="1">
    <source>
        <dbReference type="SAM" id="MobiDB-lite"/>
    </source>
</evidence>